<evidence type="ECO:0000256" key="2">
    <source>
        <dbReference type="ARBA" id="ARBA00022729"/>
    </source>
</evidence>
<dbReference type="GO" id="GO:0005975">
    <property type="term" value="P:carbohydrate metabolic process"/>
    <property type="evidence" value="ECO:0007669"/>
    <property type="project" value="UniProtKB-ARBA"/>
</dbReference>
<dbReference type="InterPro" id="IPR000772">
    <property type="entry name" value="Ricin_B_lectin"/>
</dbReference>
<accession>A0A9X1LMF9</accession>
<dbReference type="Pfam" id="PF16990">
    <property type="entry name" value="CBM_35"/>
    <property type="match status" value="1"/>
</dbReference>
<dbReference type="PROSITE" id="PS50231">
    <property type="entry name" value="RICIN_B_LECTIN"/>
    <property type="match status" value="1"/>
</dbReference>
<dbReference type="Gene3D" id="2.60.120.260">
    <property type="entry name" value="Galactose-binding domain-like"/>
    <property type="match status" value="1"/>
</dbReference>
<dbReference type="Proteomes" id="UP001139289">
    <property type="component" value="Unassembled WGS sequence"/>
</dbReference>
<dbReference type="GO" id="GO:0030246">
    <property type="term" value="F:carbohydrate binding"/>
    <property type="evidence" value="ECO:0007669"/>
    <property type="project" value="InterPro"/>
</dbReference>
<dbReference type="Gene3D" id="2.60.40.10">
    <property type="entry name" value="Immunoglobulins"/>
    <property type="match status" value="1"/>
</dbReference>
<dbReference type="Gene3D" id="3.20.20.80">
    <property type="entry name" value="Glycosidases"/>
    <property type="match status" value="1"/>
</dbReference>
<comment type="similarity">
    <text evidence="1">Belongs to the glycosyl hydrolase 66 family.</text>
</comment>
<evidence type="ECO:0000256" key="1">
    <source>
        <dbReference type="ARBA" id="ARBA00010837"/>
    </source>
</evidence>
<dbReference type="InterPro" id="IPR025092">
    <property type="entry name" value="Glyco_hydro_66"/>
</dbReference>
<dbReference type="EMBL" id="JAGTTM010000001">
    <property type="protein sequence ID" value="MCC2028374.1"/>
    <property type="molecule type" value="Genomic_DNA"/>
</dbReference>
<keyword evidence="6" id="KW-1185">Reference proteome</keyword>
<dbReference type="SUPFAM" id="SSF49785">
    <property type="entry name" value="Galactose-binding domain-like"/>
    <property type="match status" value="1"/>
</dbReference>
<comment type="caution">
    <text evidence="5">The sequence shown here is derived from an EMBL/GenBank/DDBJ whole genome shotgun (WGS) entry which is preliminary data.</text>
</comment>
<dbReference type="CDD" id="cd04083">
    <property type="entry name" value="CBM35_Lmo2446-like"/>
    <property type="match status" value="1"/>
</dbReference>
<dbReference type="InterPro" id="IPR035992">
    <property type="entry name" value="Ricin_B-like_lectins"/>
</dbReference>
<feature type="chain" id="PRO_5041000328" evidence="3">
    <location>
        <begin position="33"/>
        <end position="843"/>
    </location>
</feature>
<proteinExistence type="inferred from homology"/>
<evidence type="ECO:0000256" key="3">
    <source>
        <dbReference type="SAM" id="SignalP"/>
    </source>
</evidence>
<dbReference type="AlphaFoldDB" id="A0A9X1LMF9"/>
<protein>
    <submittedName>
        <fullName evidence="5">Ricin-type beta-trefoil lectin domain protein</fullName>
    </submittedName>
</protein>
<dbReference type="InterPro" id="IPR013783">
    <property type="entry name" value="Ig-like_fold"/>
</dbReference>
<dbReference type="PROSITE" id="PS51175">
    <property type="entry name" value="CBM6"/>
    <property type="match status" value="1"/>
</dbReference>
<feature type="domain" description="CBM6" evidence="4">
    <location>
        <begin position="397"/>
        <end position="523"/>
    </location>
</feature>
<dbReference type="InterPro" id="IPR005084">
    <property type="entry name" value="CBM6"/>
</dbReference>
<gene>
    <name evidence="5" type="ORF">KEC56_02330</name>
</gene>
<evidence type="ECO:0000259" key="4">
    <source>
        <dbReference type="PROSITE" id="PS51175"/>
    </source>
</evidence>
<dbReference type="RefSeq" id="WP_227529647.1">
    <property type="nucleotide sequence ID" value="NZ_JAGTTM010000001.1"/>
</dbReference>
<organism evidence="5 6">
    <name type="scientific">Microbacterium tenebrionis</name>
    <dbReference type="NCBI Taxonomy" id="2830665"/>
    <lineage>
        <taxon>Bacteria</taxon>
        <taxon>Bacillati</taxon>
        <taxon>Actinomycetota</taxon>
        <taxon>Actinomycetes</taxon>
        <taxon>Micrococcales</taxon>
        <taxon>Microbacteriaceae</taxon>
        <taxon>Microbacterium</taxon>
    </lineage>
</organism>
<dbReference type="SUPFAM" id="SSF50370">
    <property type="entry name" value="Ricin B-like lectins"/>
    <property type="match status" value="1"/>
</dbReference>
<evidence type="ECO:0000313" key="6">
    <source>
        <dbReference type="Proteomes" id="UP001139289"/>
    </source>
</evidence>
<dbReference type="InterPro" id="IPR008979">
    <property type="entry name" value="Galactose-bd-like_sf"/>
</dbReference>
<keyword evidence="2 3" id="KW-0732">Signal</keyword>
<dbReference type="InterPro" id="IPR013780">
    <property type="entry name" value="Glyco_hydro_b"/>
</dbReference>
<evidence type="ECO:0000313" key="5">
    <source>
        <dbReference type="EMBL" id="MCC2028374.1"/>
    </source>
</evidence>
<dbReference type="Gene3D" id="2.80.10.50">
    <property type="match status" value="2"/>
</dbReference>
<dbReference type="SMART" id="SM00458">
    <property type="entry name" value="RICIN"/>
    <property type="match status" value="1"/>
</dbReference>
<name>A0A9X1LMF9_9MICO</name>
<sequence>MRSSPFRRRVTAVTIAALAVAGIVVPAAPAAAADLGDAWTDKARYAPGEQVTVTAEVSGTGPVQFSLVHLGTVVDTGTVTATGSGQVNWTVTPPTDDFTGYMVHVDAGTSTAQTAVDVSSNWTRFPRTGFLDTYPADLDATEQAAAVDELSRKYHLNSLQFYDWMWRHEKPVQRESNGDLVDTWTAWNGDVIAPDTVAGLIDATHDVNAAALPYSMSYAALEGFQAHGVDADWRLKYRNSGDDWKFQMLPNEPDTTLWIMNPQNPDWVSHITEQYADQIDALGFDGTHIDQLGNWGGAADGGMDDVAGDPVDIPQGFANLVAATKDATGKTTGFNAVDGFGSDWLAGSESDYLYTELWENHETYAQVQQYLAQQRAASGGKGAVLAAYLNYRSNTGDRYEAEAGVLTGGVQVDSDHTGYTGTGFLDSFGAAGDAVTVTVTVPEGRRYGIVPRWTNGTGATATRTVTVDGVNVGRIKLPATADWDTWNIEGGTAAYLTAGTHTITLSVGSGDTGYVNLDSITLGTFDTPSVQLANAAFAANGASHIEMGQGDQMLVAPYFLDETKQMNHELQGWMETYYDVITGYENLFYGPTLRQLANTVTISGQPTSTDGAANTVWTNVMRNDGIDVIHLINLKGNNGTWRDPAATPPTLTNLPVKYYLGDSPMPASVHVASPDRDGGRSTALSFTTGSDANGTYLSFTVPELKSWDFVYLGNSTAGNGNVVTKASKCLDVAGGSAVNGTAVQIWDCASVPAQDWAYANEKLTALGKCLDLSQGDTANGTVAHLWDCANVPSQQWVRTAQSQYYNLASGRCLDTVGGGVANGTRVHIWDCHAGPSQKWTLPG</sequence>
<feature type="signal peptide" evidence="3">
    <location>
        <begin position="1"/>
        <end position="32"/>
    </location>
</feature>
<dbReference type="Pfam" id="PF13199">
    <property type="entry name" value="Glyco_hydro_66"/>
    <property type="match status" value="1"/>
</dbReference>
<dbReference type="Gene3D" id="2.60.40.1180">
    <property type="entry name" value="Golgi alpha-mannosidase II"/>
    <property type="match status" value="1"/>
</dbReference>
<dbReference type="CDD" id="cd14745">
    <property type="entry name" value="GH66"/>
    <property type="match status" value="1"/>
</dbReference>
<reference evidence="5" key="1">
    <citation type="submission" date="2021-04" db="EMBL/GenBank/DDBJ databases">
        <title>Microbacterium tenobrionis sp. nov. and Microbacterium allomyrinae sp. nov., isolated from larvae of Tenobrio molitor and Allomyrina dichotoma, respectively.</title>
        <authorList>
            <person name="Lee S.D."/>
        </authorList>
    </citation>
    <scope>NUCLEOTIDE SEQUENCE</scope>
    <source>
        <strain evidence="5">YMB-B2</strain>
    </source>
</reference>
<dbReference type="Pfam" id="PF00652">
    <property type="entry name" value="Ricin_B_lectin"/>
    <property type="match status" value="1"/>
</dbReference>